<dbReference type="Proteomes" id="UP000294558">
    <property type="component" value="Unassembled WGS sequence"/>
</dbReference>
<evidence type="ECO:0000256" key="7">
    <source>
        <dbReference type="ARBA" id="ARBA00023098"/>
    </source>
</evidence>
<comment type="similarity">
    <text evidence="2 12">Belongs to the CDP-alcohol phosphatidyltransferase class-I family.</text>
</comment>
<dbReference type="PIRSF" id="PIRSF000847">
    <property type="entry name" value="Phos_ph_gly_syn"/>
    <property type="match status" value="1"/>
</dbReference>
<evidence type="ECO:0000256" key="12">
    <source>
        <dbReference type="RuleBase" id="RU003750"/>
    </source>
</evidence>
<feature type="transmembrane region" description="Helical" evidence="13">
    <location>
        <begin position="132"/>
        <end position="148"/>
    </location>
</feature>
<evidence type="ECO:0000256" key="4">
    <source>
        <dbReference type="ARBA" id="ARBA00022679"/>
    </source>
</evidence>
<accession>A0A4R7HYQ6</accession>
<evidence type="ECO:0000256" key="3">
    <source>
        <dbReference type="ARBA" id="ARBA00022516"/>
    </source>
</evidence>
<evidence type="ECO:0000256" key="1">
    <source>
        <dbReference type="ARBA" id="ARBA00004141"/>
    </source>
</evidence>
<dbReference type="InterPro" id="IPR004570">
    <property type="entry name" value="Phosphatidylglycerol_P_synth"/>
</dbReference>
<gene>
    <name evidence="14" type="ORF">BDK89_1402</name>
</gene>
<dbReference type="RefSeq" id="WP_133868246.1">
    <property type="nucleotide sequence ID" value="NZ_SOAU01000001.1"/>
</dbReference>
<dbReference type="InterPro" id="IPR050324">
    <property type="entry name" value="CDP-alcohol_PTase-I"/>
</dbReference>
<dbReference type="EC" id="2.7.8.5" evidence="11"/>
<dbReference type="Pfam" id="PF01066">
    <property type="entry name" value="CDP-OH_P_transf"/>
    <property type="match status" value="1"/>
</dbReference>
<keyword evidence="10" id="KW-1208">Phospholipid metabolism</keyword>
<reference evidence="14 15" key="1">
    <citation type="submission" date="2019-03" db="EMBL/GenBank/DDBJ databases">
        <title>Sequencing the genomes of 1000 actinobacteria strains.</title>
        <authorList>
            <person name="Klenk H.-P."/>
        </authorList>
    </citation>
    <scope>NUCLEOTIDE SEQUENCE [LARGE SCALE GENOMIC DNA]</scope>
    <source>
        <strain evidence="14 15">DSM 18936</strain>
    </source>
</reference>
<organism evidence="14 15">
    <name type="scientific">Ilumatobacter fluminis</name>
    <dbReference type="NCBI Taxonomy" id="467091"/>
    <lineage>
        <taxon>Bacteria</taxon>
        <taxon>Bacillati</taxon>
        <taxon>Actinomycetota</taxon>
        <taxon>Acidimicrobiia</taxon>
        <taxon>Acidimicrobiales</taxon>
        <taxon>Ilumatobacteraceae</taxon>
        <taxon>Ilumatobacter</taxon>
    </lineage>
</organism>
<dbReference type="InterPro" id="IPR048254">
    <property type="entry name" value="CDP_ALCOHOL_P_TRANSF_CS"/>
</dbReference>
<feature type="transmembrane region" description="Helical" evidence="13">
    <location>
        <begin position="77"/>
        <end position="102"/>
    </location>
</feature>
<evidence type="ECO:0000256" key="6">
    <source>
        <dbReference type="ARBA" id="ARBA00022989"/>
    </source>
</evidence>
<evidence type="ECO:0000313" key="15">
    <source>
        <dbReference type="Proteomes" id="UP000294558"/>
    </source>
</evidence>
<proteinExistence type="inferred from homology"/>
<dbReference type="InterPro" id="IPR000462">
    <property type="entry name" value="CDP-OH_P_trans"/>
</dbReference>
<dbReference type="GO" id="GO:0016020">
    <property type="term" value="C:membrane"/>
    <property type="evidence" value="ECO:0007669"/>
    <property type="project" value="UniProtKB-SubCell"/>
</dbReference>
<dbReference type="InterPro" id="IPR043130">
    <property type="entry name" value="CDP-OH_PTrfase_TM_dom"/>
</dbReference>
<keyword evidence="15" id="KW-1185">Reference proteome</keyword>
<dbReference type="GO" id="GO:0008444">
    <property type="term" value="F:CDP-diacylglycerol-glycerol-3-phosphate 3-phosphatidyltransferase activity"/>
    <property type="evidence" value="ECO:0007669"/>
    <property type="project" value="UniProtKB-UniRule"/>
</dbReference>
<keyword evidence="5 13" id="KW-0812">Transmembrane</keyword>
<feature type="transmembrane region" description="Helical" evidence="13">
    <location>
        <begin position="37"/>
        <end position="57"/>
    </location>
</feature>
<dbReference type="Gene3D" id="1.20.120.1760">
    <property type="match status" value="1"/>
</dbReference>
<sequence>MPVPPDKLATWANLITVGRIVLSPVMFLVIPKDNQGSWVAFAMWFVLCSSDGIDGYLARRHGTTTSGAFLDPLADKVLVLGAMFTLVATDMFWIVPVAIIAAREFVISVYRTFVASKGISVPASKTAKWKTLFQQLAVAFALWPWFAVDHEWTWQLLLWIAVALSVVSGIQYLWYSRVTEKALAESNA</sequence>
<name>A0A4R7HYQ6_9ACTN</name>
<protein>
    <recommendedName>
        <fullName evidence="11">CDP-diacylglycerol--glycerol-3-phosphate 3-phosphatidyltransferase</fullName>
        <ecNumber evidence="11">2.7.8.5</ecNumber>
    </recommendedName>
</protein>
<evidence type="ECO:0000256" key="8">
    <source>
        <dbReference type="ARBA" id="ARBA00023136"/>
    </source>
</evidence>
<evidence type="ECO:0000256" key="2">
    <source>
        <dbReference type="ARBA" id="ARBA00010441"/>
    </source>
</evidence>
<evidence type="ECO:0000313" key="14">
    <source>
        <dbReference type="EMBL" id="TDT15824.1"/>
    </source>
</evidence>
<dbReference type="NCBIfam" id="TIGR00560">
    <property type="entry name" value="pgsA"/>
    <property type="match status" value="1"/>
</dbReference>
<keyword evidence="6 13" id="KW-1133">Transmembrane helix</keyword>
<keyword evidence="4 12" id="KW-0808">Transferase</keyword>
<evidence type="ECO:0000256" key="11">
    <source>
        <dbReference type="NCBIfam" id="TIGR00560"/>
    </source>
</evidence>
<dbReference type="GO" id="GO:0046474">
    <property type="term" value="P:glycerophospholipid biosynthetic process"/>
    <property type="evidence" value="ECO:0007669"/>
    <property type="project" value="TreeGrafter"/>
</dbReference>
<feature type="transmembrane region" description="Helical" evidence="13">
    <location>
        <begin position="154"/>
        <end position="175"/>
    </location>
</feature>
<evidence type="ECO:0000256" key="5">
    <source>
        <dbReference type="ARBA" id="ARBA00022692"/>
    </source>
</evidence>
<keyword evidence="9" id="KW-0594">Phospholipid biosynthesis</keyword>
<dbReference type="OrthoDB" id="9796672at2"/>
<evidence type="ECO:0000256" key="9">
    <source>
        <dbReference type="ARBA" id="ARBA00023209"/>
    </source>
</evidence>
<dbReference type="AlphaFoldDB" id="A0A4R7HYQ6"/>
<dbReference type="PANTHER" id="PTHR14269:SF62">
    <property type="entry name" value="CDP-DIACYLGLYCEROL--GLYCEROL-3-PHOSPHATE 3-PHOSPHATIDYLTRANSFERASE 1, CHLOROPLASTIC"/>
    <property type="match status" value="1"/>
</dbReference>
<evidence type="ECO:0000256" key="10">
    <source>
        <dbReference type="ARBA" id="ARBA00023264"/>
    </source>
</evidence>
<dbReference type="EMBL" id="SOAU01000001">
    <property type="protein sequence ID" value="TDT15824.1"/>
    <property type="molecule type" value="Genomic_DNA"/>
</dbReference>
<comment type="subcellular location">
    <subcellularLocation>
        <location evidence="1">Membrane</location>
        <topology evidence="1">Multi-pass membrane protein</topology>
    </subcellularLocation>
</comment>
<comment type="caution">
    <text evidence="14">The sequence shown here is derived from an EMBL/GenBank/DDBJ whole genome shotgun (WGS) entry which is preliminary data.</text>
</comment>
<feature type="transmembrane region" description="Helical" evidence="13">
    <location>
        <begin position="12"/>
        <end position="30"/>
    </location>
</feature>
<dbReference type="UniPathway" id="UPA00085"/>
<evidence type="ECO:0000256" key="13">
    <source>
        <dbReference type="SAM" id="Phobius"/>
    </source>
</evidence>
<dbReference type="PANTHER" id="PTHR14269">
    <property type="entry name" value="CDP-DIACYLGLYCEROL--GLYCEROL-3-PHOSPHATE 3-PHOSPHATIDYLTRANSFERASE-RELATED"/>
    <property type="match status" value="1"/>
</dbReference>
<keyword evidence="3" id="KW-0444">Lipid biosynthesis</keyword>
<keyword evidence="7" id="KW-0443">Lipid metabolism</keyword>
<dbReference type="PROSITE" id="PS00379">
    <property type="entry name" value="CDP_ALCOHOL_P_TRANSF"/>
    <property type="match status" value="1"/>
</dbReference>
<keyword evidence="8 13" id="KW-0472">Membrane</keyword>